<gene>
    <name evidence="2" type="ORF">FB45DRAFT_882103</name>
</gene>
<evidence type="ECO:0000256" key="1">
    <source>
        <dbReference type="SAM" id="MobiDB-lite"/>
    </source>
</evidence>
<name>A0AAD7AXH5_9AGAR</name>
<comment type="caution">
    <text evidence="2">The sequence shown here is derived from an EMBL/GenBank/DDBJ whole genome shotgun (WGS) entry which is preliminary data.</text>
</comment>
<organism evidence="2 3">
    <name type="scientific">Roridomyces roridus</name>
    <dbReference type="NCBI Taxonomy" id="1738132"/>
    <lineage>
        <taxon>Eukaryota</taxon>
        <taxon>Fungi</taxon>
        <taxon>Dikarya</taxon>
        <taxon>Basidiomycota</taxon>
        <taxon>Agaricomycotina</taxon>
        <taxon>Agaricomycetes</taxon>
        <taxon>Agaricomycetidae</taxon>
        <taxon>Agaricales</taxon>
        <taxon>Marasmiineae</taxon>
        <taxon>Mycenaceae</taxon>
        <taxon>Roridomyces</taxon>
    </lineage>
</organism>
<feature type="region of interest" description="Disordered" evidence="1">
    <location>
        <begin position="227"/>
        <end position="255"/>
    </location>
</feature>
<evidence type="ECO:0000313" key="3">
    <source>
        <dbReference type="Proteomes" id="UP001221142"/>
    </source>
</evidence>
<keyword evidence="3" id="KW-1185">Reference proteome</keyword>
<accession>A0AAD7AXH5</accession>
<dbReference type="EMBL" id="JARKIF010000158">
    <property type="protein sequence ID" value="KAJ7603279.1"/>
    <property type="molecule type" value="Genomic_DNA"/>
</dbReference>
<sequence>MSIHHIAALAMPRVISNLRLTSTQIYGTLSKNILCERTNFNKGTISAEKVAELRRMRANLLRPTLKELQESVAATSAAVQELRAPFDKAYQDWCRTLGPGEYEVLRQERRECSLQSEKLVVSSFLLTGLGLKMSAVVAVSASVNFILPQADLHRDYVLRYLNVHKVQRELCRFGTSPVPTSGRSRTKHTQQGLRQKGLASNYNFVSEFQIIHEKFIPATVSLNSLGRSRSSPSGLWPEDDDDSGCREAAAGAGPATRETIAKGSVQAVQRNDPRTGLRCTYDMSVLQSPIPTFRDLLVRVLTSGDCPTFARLPNSQDQRSVDACNLSALSISQPSNHDEQECDAPMGIPELTSYLATQQYRQLSQCSGHSNSFERNHGTREGLGFRSDFLQEERESGAWKRIGMDLNGHNQPAAKDTPVAGLAACRPYILIEFWGLQVGRKQLKFQMPQKYSFLIGSFCDSNRSLYRVESMAPSKSKAVTRDLEDVAQPSVFTGASQDNFDRSEITVFQQL</sequence>
<proteinExistence type="predicted"/>
<evidence type="ECO:0000313" key="2">
    <source>
        <dbReference type="EMBL" id="KAJ7603279.1"/>
    </source>
</evidence>
<reference evidence="2" key="1">
    <citation type="submission" date="2023-03" db="EMBL/GenBank/DDBJ databases">
        <title>Massive genome expansion in bonnet fungi (Mycena s.s.) driven by repeated elements and novel gene families across ecological guilds.</title>
        <authorList>
            <consortium name="Lawrence Berkeley National Laboratory"/>
            <person name="Harder C.B."/>
            <person name="Miyauchi S."/>
            <person name="Viragh M."/>
            <person name="Kuo A."/>
            <person name="Thoen E."/>
            <person name="Andreopoulos B."/>
            <person name="Lu D."/>
            <person name="Skrede I."/>
            <person name="Drula E."/>
            <person name="Henrissat B."/>
            <person name="Morin E."/>
            <person name="Kohler A."/>
            <person name="Barry K."/>
            <person name="LaButti K."/>
            <person name="Morin E."/>
            <person name="Salamov A."/>
            <person name="Lipzen A."/>
            <person name="Mereny Z."/>
            <person name="Hegedus B."/>
            <person name="Baldrian P."/>
            <person name="Stursova M."/>
            <person name="Weitz H."/>
            <person name="Taylor A."/>
            <person name="Grigoriev I.V."/>
            <person name="Nagy L.G."/>
            <person name="Martin F."/>
            <person name="Kauserud H."/>
        </authorList>
    </citation>
    <scope>NUCLEOTIDE SEQUENCE</scope>
    <source>
        <strain evidence="2">9284</strain>
    </source>
</reference>
<dbReference type="AlphaFoldDB" id="A0AAD7AXH5"/>
<protein>
    <submittedName>
        <fullName evidence="2">Uncharacterized protein</fullName>
    </submittedName>
</protein>
<dbReference type="Proteomes" id="UP001221142">
    <property type="component" value="Unassembled WGS sequence"/>
</dbReference>